<name>A0A9P6D8S2_PLEER</name>
<proteinExistence type="predicted"/>
<reference evidence="1" key="1">
    <citation type="submission" date="2020-11" db="EMBL/GenBank/DDBJ databases">
        <authorList>
            <consortium name="DOE Joint Genome Institute"/>
            <person name="Ahrendt S."/>
            <person name="Riley R."/>
            <person name="Andreopoulos W."/>
            <person name="Labutti K."/>
            <person name="Pangilinan J."/>
            <person name="Ruiz-Duenas F.J."/>
            <person name="Barrasa J.M."/>
            <person name="Sanchez-Garcia M."/>
            <person name="Camarero S."/>
            <person name="Miyauchi S."/>
            <person name="Serrano A."/>
            <person name="Linde D."/>
            <person name="Babiker R."/>
            <person name="Drula E."/>
            <person name="Ayuso-Fernandez I."/>
            <person name="Pacheco R."/>
            <person name="Padilla G."/>
            <person name="Ferreira P."/>
            <person name="Barriuso J."/>
            <person name="Kellner H."/>
            <person name="Castanera R."/>
            <person name="Alfaro M."/>
            <person name="Ramirez L."/>
            <person name="Pisabarro A.G."/>
            <person name="Kuo A."/>
            <person name="Tritt A."/>
            <person name="Lipzen A."/>
            <person name="He G."/>
            <person name="Yan M."/>
            <person name="Ng V."/>
            <person name="Cullen D."/>
            <person name="Martin F."/>
            <person name="Rosso M.-N."/>
            <person name="Henrissat B."/>
            <person name="Hibbett D."/>
            <person name="Martinez A.T."/>
            <person name="Grigoriev I.V."/>
        </authorList>
    </citation>
    <scope>NUCLEOTIDE SEQUENCE</scope>
    <source>
        <strain evidence="1">ATCC 90797</strain>
    </source>
</reference>
<dbReference type="EMBL" id="MU154561">
    <property type="protein sequence ID" value="KAF9495532.1"/>
    <property type="molecule type" value="Genomic_DNA"/>
</dbReference>
<protein>
    <submittedName>
        <fullName evidence="1">Uncharacterized protein</fullName>
    </submittedName>
</protein>
<gene>
    <name evidence="1" type="ORF">BDN71DRAFT_869363</name>
</gene>
<comment type="caution">
    <text evidence="1">The sequence shown here is derived from an EMBL/GenBank/DDBJ whole genome shotgun (WGS) entry which is preliminary data.</text>
</comment>
<keyword evidence="2" id="KW-1185">Reference proteome</keyword>
<accession>A0A9P6D8S2</accession>
<evidence type="ECO:0000313" key="2">
    <source>
        <dbReference type="Proteomes" id="UP000807025"/>
    </source>
</evidence>
<evidence type="ECO:0000313" key="1">
    <source>
        <dbReference type="EMBL" id="KAF9495532.1"/>
    </source>
</evidence>
<dbReference type="OrthoDB" id="2186239at2759"/>
<sequence>MTSSASHTRLYPCYAVAPCPGMNTTSLILVQMFVLPISLGYCLPHPTSVTGCQLSTEIF</sequence>
<dbReference type="Proteomes" id="UP000807025">
    <property type="component" value="Unassembled WGS sequence"/>
</dbReference>
<organism evidence="1 2">
    <name type="scientific">Pleurotus eryngii</name>
    <name type="common">Boletus of the steppes</name>
    <dbReference type="NCBI Taxonomy" id="5323"/>
    <lineage>
        <taxon>Eukaryota</taxon>
        <taxon>Fungi</taxon>
        <taxon>Dikarya</taxon>
        <taxon>Basidiomycota</taxon>
        <taxon>Agaricomycotina</taxon>
        <taxon>Agaricomycetes</taxon>
        <taxon>Agaricomycetidae</taxon>
        <taxon>Agaricales</taxon>
        <taxon>Pleurotineae</taxon>
        <taxon>Pleurotaceae</taxon>
        <taxon>Pleurotus</taxon>
    </lineage>
</organism>
<dbReference type="AlphaFoldDB" id="A0A9P6D8S2"/>